<dbReference type="InterPro" id="IPR002525">
    <property type="entry name" value="Transp_IS110-like_N"/>
</dbReference>
<feature type="domain" description="Transposase IS110-like N-terminal" evidence="1">
    <location>
        <begin position="10"/>
        <end position="166"/>
    </location>
</feature>
<organism evidence="2 3">
    <name type="scientific">Candidatus Xianfuyuplasma coldseepsis</name>
    <dbReference type="NCBI Taxonomy" id="2782163"/>
    <lineage>
        <taxon>Bacteria</taxon>
        <taxon>Bacillati</taxon>
        <taxon>Mycoplasmatota</taxon>
        <taxon>Mollicutes</taxon>
        <taxon>Candidatus Izemoplasmatales</taxon>
        <taxon>Candidatus Izemoplasmataceae</taxon>
        <taxon>Candidatus Xianfuyuplasma</taxon>
    </lineage>
</organism>
<evidence type="ECO:0000313" key="2">
    <source>
        <dbReference type="EMBL" id="QMS84522.1"/>
    </source>
</evidence>
<dbReference type="AlphaFoldDB" id="A0A7L7KQG1"/>
<name>A0A7L7KQG1_9MOLU</name>
<reference evidence="2 3" key="1">
    <citation type="submission" date="2020-02" db="EMBL/GenBank/DDBJ databases">
        <authorList>
            <person name="Zheng R.K."/>
            <person name="Sun C.M."/>
        </authorList>
    </citation>
    <scope>NUCLEOTIDE SEQUENCE [LARGE SCALE GENOMIC DNA]</scope>
    <source>
        <strain evidence="3">zrk13</strain>
    </source>
</reference>
<dbReference type="RefSeq" id="WP_258878137.1">
    <property type="nucleotide sequence ID" value="NZ_CP048914.1"/>
</dbReference>
<dbReference type="GO" id="GO:0003677">
    <property type="term" value="F:DNA binding"/>
    <property type="evidence" value="ECO:0007669"/>
    <property type="project" value="InterPro"/>
</dbReference>
<accession>A0A7L7KQG1</accession>
<protein>
    <submittedName>
        <fullName evidence="2">IS110 family transposase</fullName>
    </submittedName>
</protein>
<dbReference type="KEGG" id="xcl:G4Z02_01755"/>
<evidence type="ECO:0000313" key="3">
    <source>
        <dbReference type="Proteomes" id="UP000514720"/>
    </source>
</evidence>
<sequence>MSQEKTTLYIGIDVSKESNYVYITNFNQSFNQSFNTHNNVPEAELIETKLLEILPTTEYSNIICVLESTRIYSAYIATYLFASKKLFQYNVLVYCINPKISRNYRASFSDMDKTNPKDSYILVDIARVGRTKTLHPFKGSQKLALQRLTRYRVHLAELLSKRKHTLLLISILKFSEFGKKESTFSSDKWGEYRLVYLGRILFSRRNY</sequence>
<dbReference type="Pfam" id="PF01548">
    <property type="entry name" value="DEDD_Tnp_IS110"/>
    <property type="match status" value="1"/>
</dbReference>
<dbReference type="GO" id="GO:0004803">
    <property type="term" value="F:transposase activity"/>
    <property type="evidence" value="ECO:0007669"/>
    <property type="project" value="InterPro"/>
</dbReference>
<dbReference type="GO" id="GO:0006313">
    <property type="term" value="P:DNA transposition"/>
    <property type="evidence" value="ECO:0007669"/>
    <property type="project" value="InterPro"/>
</dbReference>
<evidence type="ECO:0000259" key="1">
    <source>
        <dbReference type="Pfam" id="PF01548"/>
    </source>
</evidence>
<dbReference type="Proteomes" id="UP000514720">
    <property type="component" value="Chromosome"/>
</dbReference>
<gene>
    <name evidence="2" type="ORF">G4Z02_01755</name>
</gene>
<dbReference type="EMBL" id="CP048914">
    <property type="protein sequence ID" value="QMS84522.1"/>
    <property type="molecule type" value="Genomic_DNA"/>
</dbReference>
<proteinExistence type="predicted"/>
<keyword evidence="3" id="KW-1185">Reference proteome</keyword>